<protein>
    <submittedName>
        <fullName evidence="2">TPR domain protein</fullName>
    </submittedName>
</protein>
<accession>A3U626</accession>
<dbReference type="Gene3D" id="1.25.40.10">
    <property type="entry name" value="Tetratricopeptide repeat domain"/>
    <property type="match status" value="3"/>
</dbReference>
<dbReference type="AlphaFoldDB" id="A3U626"/>
<dbReference type="InterPro" id="IPR019734">
    <property type="entry name" value="TPR_rpt"/>
</dbReference>
<name>A3U626_CROAH</name>
<dbReference type="InterPro" id="IPR011990">
    <property type="entry name" value="TPR-like_helical_dom_sf"/>
</dbReference>
<keyword evidence="3" id="KW-1185">Reference proteome</keyword>
<feature type="coiled-coil region" evidence="1">
    <location>
        <begin position="127"/>
        <end position="161"/>
    </location>
</feature>
<organism evidence="2 3">
    <name type="scientific">Croceibacter atlanticus (strain ATCC BAA-628 / JCM 21780 / CIP 108009 / IAM 15332 / KCTC 12090 / HTCC2559)</name>
    <dbReference type="NCBI Taxonomy" id="216432"/>
    <lineage>
        <taxon>Bacteria</taxon>
        <taxon>Pseudomonadati</taxon>
        <taxon>Bacteroidota</taxon>
        <taxon>Flavobacteriia</taxon>
        <taxon>Flavobacteriales</taxon>
        <taxon>Flavobacteriaceae</taxon>
        <taxon>Croceibacter</taxon>
    </lineage>
</organism>
<dbReference type="STRING" id="216432.CA2559_03020"/>
<gene>
    <name evidence="2" type="ordered locus">CA2559_03020</name>
</gene>
<dbReference type="SUPFAM" id="SSF48452">
    <property type="entry name" value="TPR-like"/>
    <property type="match status" value="2"/>
</dbReference>
<dbReference type="eggNOG" id="COG0457">
    <property type="taxonomic scope" value="Bacteria"/>
</dbReference>
<dbReference type="HOGENOM" id="CLU_007706_1_0_10"/>
<reference evidence="2 3" key="1">
    <citation type="journal article" date="2010" name="J. Bacteriol.">
        <title>The complete genome sequence of Croceibacter atlanticus HTCC2559T.</title>
        <authorList>
            <person name="Oh H.M."/>
            <person name="Kang I."/>
            <person name="Ferriera S."/>
            <person name="Giovannoni S.J."/>
            <person name="Cho J.C."/>
        </authorList>
    </citation>
    <scope>NUCLEOTIDE SEQUENCE [LARGE SCALE GENOMIC DNA]</scope>
    <source>
        <strain evidence="3">ATCC BAA-628 / HTCC2559 / KCTC 12090</strain>
    </source>
</reference>
<proteinExistence type="predicted"/>
<evidence type="ECO:0000313" key="2">
    <source>
        <dbReference type="EMBL" id="EAP87693.1"/>
    </source>
</evidence>
<evidence type="ECO:0000313" key="3">
    <source>
        <dbReference type="Proteomes" id="UP000002297"/>
    </source>
</evidence>
<dbReference type="KEGG" id="cat:CA2559_03020"/>
<keyword evidence="1" id="KW-0175">Coiled coil</keyword>
<evidence type="ECO:0000256" key="1">
    <source>
        <dbReference type="SAM" id="Coils"/>
    </source>
</evidence>
<sequence length="819" mass="94552">MTAYYNTMFNGKQAIIQGEAELEASFRDNYWAILPVERLQIEEQALLQGETKNANFERAEEKATKAIQKHSMYIDGEENNPQMDEAFIMLGKARYFDGRFIPAQEAFNYVLRRYPTSNTITEARVWKEKVNIRLDNNELAIENLKEILEEAEEEDLNKQAVAEAAAMLSQAYINLQQLDSAIMPIKLASETIDDKEKQARYTFIKGQLYNNIGKVDSANIAFDEVIKLNRSIPRRYLINAYVEKAKNFDLDKGDKAEFEELLTRLETYYENRPYLDRIYLVMADYYQKLDSTDLAVTYYNKSLRTQSADNYLVSRNYLRLAEINFDNAEYKEAGNYFDSTLTNLDNTTREFRTITKRRVNLDDVILYEGIARANDSILNVANLSAEDQYSYYQTYADGLKATAIAQARAEELPVTGATNSFYNKQTNSRELKGIGGPKVKGDFYFYNPTTVAYGKQEFEKVWGSRKLEDNWRTGGSVFSNTETEEEDIDPIAALEEDPRFDPQTYVDLIPKNQKVLDSLSTERNFAYYQLGLIYKEKFKEYSLASEKLEGLLNNNPEERLILPSKYNLYKVYETTGDTANADRVKNDILNNHPESRYASILRNPESLKNDENSPEAIYATLYKQFQEQNYALVLEKSEEYIQQFTGDDIVPKFELLKAYAEGRYLGFEAYKEGLNFVALNYPQSDEGKQAAKIYKQSIPSLEFKEFEKDGKEGEFKLIYPIDKNDTTVDAKALREKVDKAIEDLGYTNLYTSYDVYNPFQNFLVIHGLNSSLGAEGFGELLKDNKNYKITNEFFGISSENYTIVQIHKNIDAYREFSTQ</sequence>
<dbReference type="Pfam" id="PF13181">
    <property type="entry name" value="TPR_8"/>
    <property type="match status" value="1"/>
</dbReference>
<dbReference type="Proteomes" id="UP000002297">
    <property type="component" value="Chromosome"/>
</dbReference>
<dbReference type="EMBL" id="CP002046">
    <property type="protein sequence ID" value="EAP87693.1"/>
    <property type="molecule type" value="Genomic_DNA"/>
</dbReference>